<dbReference type="NCBIfam" id="TIGR00049">
    <property type="entry name" value="iron-sulfur cluster assembly accessory protein"/>
    <property type="match status" value="1"/>
</dbReference>
<dbReference type="GO" id="GO:0016226">
    <property type="term" value="P:iron-sulfur cluster assembly"/>
    <property type="evidence" value="ECO:0007669"/>
    <property type="project" value="InterPro"/>
</dbReference>
<proteinExistence type="predicted"/>
<dbReference type="InterPro" id="IPR017870">
    <property type="entry name" value="FeS_cluster_insertion_CS"/>
</dbReference>
<dbReference type="InterPro" id="IPR016092">
    <property type="entry name" value="ATAP"/>
</dbReference>
<gene>
    <name evidence="2" type="ORF">MGWOODY_Mmi1954</name>
</gene>
<dbReference type="GO" id="GO:0030674">
    <property type="term" value="F:protein-macromolecule adaptor activity"/>
    <property type="evidence" value="ECO:0007669"/>
    <property type="project" value="TreeGrafter"/>
</dbReference>
<dbReference type="SUPFAM" id="SSF89360">
    <property type="entry name" value="HesB-like domain"/>
    <property type="match status" value="1"/>
</dbReference>
<dbReference type="GO" id="GO:0009570">
    <property type="term" value="C:chloroplast stroma"/>
    <property type="evidence" value="ECO:0007669"/>
    <property type="project" value="TreeGrafter"/>
</dbReference>
<dbReference type="GO" id="GO:0051536">
    <property type="term" value="F:iron-sulfur cluster binding"/>
    <property type="evidence" value="ECO:0007669"/>
    <property type="project" value="InterPro"/>
</dbReference>
<reference evidence="2" key="1">
    <citation type="submission" date="2015-10" db="EMBL/GenBank/DDBJ databases">
        <authorList>
            <person name="Gilbert D.G."/>
        </authorList>
    </citation>
    <scope>NUCLEOTIDE SEQUENCE</scope>
</reference>
<dbReference type="InterPro" id="IPR000361">
    <property type="entry name" value="ATAP_core_dom"/>
</dbReference>
<dbReference type="Gene3D" id="2.60.300.12">
    <property type="entry name" value="HesB-like domain"/>
    <property type="match status" value="1"/>
</dbReference>
<feature type="domain" description="Core" evidence="1">
    <location>
        <begin position="15"/>
        <end position="115"/>
    </location>
</feature>
<dbReference type="PANTHER" id="PTHR47265">
    <property type="entry name" value="IRON-SULFUR ASSEMBLY PROTEIN ISCA, CHLOROPLASTIC"/>
    <property type="match status" value="1"/>
</dbReference>
<organism evidence="2">
    <name type="scientific">hydrothermal vent metagenome</name>
    <dbReference type="NCBI Taxonomy" id="652676"/>
    <lineage>
        <taxon>unclassified sequences</taxon>
        <taxon>metagenomes</taxon>
        <taxon>ecological metagenomes</taxon>
    </lineage>
</organism>
<name>A0A170QC80_9ZZZZ</name>
<dbReference type="InterPro" id="IPR035903">
    <property type="entry name" value="HesB-like_dom_sf"/>
</dbReference>
<dbReference type="InterPro" id="IPR031108">
    <property type="entry name" value="IscA_plant_cyanobact"/>
</dbReference>
<protein>
    <submittedName>
        <fullName evidence="2">Probable iron binding protein from the HesB_IscA_SufA family</fullName>
    </submittedName>
</protein>
<evidence type="ECO:0000313" key="2">
    <source>
        <dbReference type="EMBL" id="CUV08791.1"/>
    </source>
</evidence>
<dbReference type="AlphaFoldDB" id="A0A170QC80"/>
<evidence type="ECO:0000259" key="1">
    <source>
        <dbReference type="Pfam" id="PF01521"/>
    </source>
</evidence>
<dbReference type="PANTHER" id="PTHR47265:SF1">
    <property type="entry name" value="IRON-SULFUR ASSEMBLY PROTEIN ISCA, CHLOROPLASTIC"/>
    <property type="match status" value="1"/>
</dbReference>
<accession>A0A170QC80</accession>
<dbReference type="EMBL" id="FAXC01000127">
    <property type="protein sequence ID" value="CUV08791.1"/>
    <property type="molecule type" value="Genomic_DNA"/>
</dbReference>
<sequence length="120" mass="13203">MDTQTNTQEIFDAGISVTERAAQRLAAVMEAEGKKDHGLRMEVTTGGCSGMNYNMSFEKEQGEFDKVFESQGLKIFCDLKSYLYLKGIKIDFSTDMLNGGFQIVNPNAERTCGCGTSFSA</sequence>
<dbReference type="PROSITE" id="PS01152">
    <property type="entry name" value="HESB"/>
    <property type="match status" value="1"/>
</dbReference>
<dbReference type="Pfam" id="PF01521">
    <property type="entry name" value="Fe-S_biosyn"/>
    <property type="match status" value="1"/>
</dbReference>